<feature type="transmembrane region" description="Helical" evidence="21">
    <location>
        <begin position="883"/>
        <end position="908"/>
    </location>
</feature>
<evidence type="ECO:0000256" key="17">
    <source>
        <dbReference type="ARBA" id="ARBA00061302"/>
    </source>
</evidence>
<dbReference type="PANTHER" id="PTHR22601">
    <property type="entry name" value="ISP4 LIKE PROTEIN"/>
    <property type="match status" value="1"/>
</dbReference>
<keyword evidence="19" id="KW-0175">Coiled coil</keyword>
<dbReference type="EMBL" id="JAGPUO010000004">
    <property type="protein sequence ID" value="KAG5663185.1"/>
    <property type="molecule type" value="Genomic_DNA"/>
</dbReference>
<keyword evidence="14" id="KW-0010">Activator</keyword>
<comment type="caution">
    <text evidence="23">The sequence shown here is derived from an EMBL/GenBank/DDBJ whole genome shotgun (WGS) entry which is preliminary data.</text>
</comment>
<feature type="transmembrane region" description="Helical" evidence="21">
    <location>
        <begin position="1210"/>
        <end position="1232"/>
    </location>
</feature>
<dbReference type="InterPro" id="IPR046347">
    <property type="entry name" value="bZIP_sf"/>
</dbReference>
<comment type="subunit">
    <text evidence="4">Binds DNA as a dimer.</text>
</comment>
<dbReference type="CDD" id="cd12193">
    <property type="entry name" value="bZIP_GCN4"/>
    <property type="match status" value="1"/>
</dbReference>
<keyword evidence="10 21" id="KW-1133">Transmembrane helix</keyword>
<dbReference type="GO" id="GO:0015031">
    <property type="term" value="P:protein transport"/>
    <property type="evidence" value="ECO:0007669"/>
    <property type="project" value="UniProtKB-KW"/>
</dbReference>
<feature type="transmembrane region" description="Helical" evidence="21">
    <location>
        <begin position="982"/>
        <end position="1007"/>
    </location>
</feature>
<evidence type="ECO:0000256" key="8">
    <source>
        <dbReference type="ARBA" id="ARBA00022856"/>
    </source>
</evidence>
<evidence type="ECO:0000256" key="18">
    <source>
        <dbReference type="ARBA" id="ARBA00073680"/>
    </source>
</evidence>
<dbReference type="InterPro" id="IPR004827">
    <property type="entry name" value="bZIP"/>
</dbReference>
<feature type="transmembrane region" description="Helical" evidence="21">
    <location>
        <begin position="813"/>
        <end position="835"/>
    </location>
</feature>
<feature type="coiled-coil region" evidence="19">
    <location>
        <begin position="386"/>
        <end position="413"/>
    </location>
</feature>
<evidence type="ECO:0000256" key="4">
    <source>
        <dbReference type="ARBA" id="ARBA00011195"/>
    </source>
</evidence>
<feature type="domain" description="BZIP" evidence="22">
    <location>
        <begin position="374"/>
        <end position="408"/>
    </location>
</feature>
<comment type="similarity">
    <text evidence="3">Belongs to the oligopeptide OPT transporter family.</text>
</comment>
<keyword evidence="8" id="KW-0571">Peptide transport</keyword>
<organism evidence="23 24">
    <name type="scientific">Fusarium avenaceum</name>
    <dbReference type="NCBI Taxonomy" id="40199"/>
    <lineage>
        <taxon>Eukaryota</taxon>
        <taxon>Fungi</taxon>
        <taxon>Dikarya</taxon>
        <taxon>Ascomycota</taxon>
        <taxon>Pezizomycotina</taxon>
        <taxon>Sordariomycetes</taxon>
        <taxon>Hypocreomycetidae</taxon>
        <taxon>Hypocreales</taxon>
        <taxon>Nectriaceae</taxon>
        <taxon>Fusarium</taxon>
        <taxon>Fusarium tricinctum species complex</taxon>
    </lineage>
</organism>
<keyword evidence="6" id="KW-0028">Amino-acid biosynthesis</keyword>
<feature type="transmembrane region" description="Helical" evidence="21">
    <location>
        <begin position="1176"/>
        <end position="1198"/>
    </location>
</feature>
<dbReference type="GO" id="GO:0008652">
    <property type="term" value="P:amino acid biosynthetic process"/>
    <property type="evidence" value="ECO:0007669"/>
    <property type="project" value="UniProtKB-KW"/>
</dbReference>
<feature type="compositionally biased region" description="Basic residues" evidence="20">
    <location>
        <begin position="110"/>
        <end position="119"/>
    </location>
</feature>
<keyword evidence="15" id="KW-0804">Transcription</keyword>
<evidence type="ECO:0000256" key="20">
    <source>
        <dbReference type="SAM" id="MobiDB-lite"/>
    </source>
</evidence>
<dbReference type="NCBIfam" id="TIGR00728">
    <property type="entry name" value="OPT_sfam"/>
    <property type="match status" value="1"/>
</dbReference>
<evidence type="ECO:0000256" key="13">
    <source>
        <dbReference type="ARBA" id="ARBA00023136"/>
    </source>
</evidence>
<dbReference type="Pfam" id="PF03169">
    <property type="entry name" value="OPT"/>
    <property type="match status" value="1"/>
</dbReference>
<feature type="transmembrane region" description="Helical" evidence="21">
    <location>
        <begin position="1099"/>
        <end position="1119"/>
    </location>
</feature>
<evidence type="ECO:0000256" key="5">
    <source>
        <dbReference type="ARBA" id="ARBA00022448"/>
    </source>
</evidence>
<keyword evidence="24" id="KW-1185">Reference proteome</keyword>
<keyword evidence="13 21" id="KW-0472">Membrane</keyword>
<gene>
    <name evidence="23" type="ORF">KAF25_001121</name>
</gene>
<sequence length="1274" mass="141639">MGSSVKITSQDPNTPIPTQPPRSAHLTVDLNFSTALNSFSSSSLTTANISGLDFSVFTTDPQSPWLPSTNSSLPAPPAQQLQSPETPQQDFVLFDQPQHPNRSTTSLPNQRRHSSHFNRRQQPLSPAVQNQRVAQLLQAFGQSPSTVNRPTNQFYASSAPSSSTTLNKQNRPARPPVPLFSQSTGSVPQQTAKMMNAADVELEEFTAFEGGANTAFSSPAVASVFDFSGNANLATISPHDLLVHDSFMSAPNSSALTALTSPSIYNESPDFTDAYDVSPNFGNADFDTAADPWYPLFPQQDISAAPVQPTVESSPEEKSDELESDSQSSPPSRRKSGASPSTRHSSVAGVNARKRDKPLPPIIIDDPSDTVAMKRARNTLAARKSRERKAMKMEELEDKIAKLEAERDHWKRIALAQSAAVKLGLYWTGEAEIDFILVAAEPCHLPPWAEELPGYWRVTRNDILPESQESLGCERGFERGLDVTQDDLLEAREVAATLSREDVHKTMKKVYKLHKRDPNFPLSAINKIEAFLNNDDVLQHPERHEALIQEIKIETALITHNSPYAEVRAIVDNHDDPNLPCSTIRAWFVGLIFSCAVTFINSFFEIRQPMISVSVVVPQLLAYPFGKFLEKTLPDMGVTLFGVRHSLNPGIFNKKEHMLITIMASISMASPYTNYVVWIQYLPFYFNQPYAISIGYQILLGLSSNFIGYGLAALNTALHDEGDFPVPGPFKKIWNMSRFKFFSITFGAMFAYFWLPNYLFAGLSWFSWITWIAPNNRDLAIITGGHTGLGLNPLPTLDWNIVSMACDPLMVPFFTTFNLFCGSMLSFFLIVGVYYGNAFHTAYLPVNSNRVFDHFGGLYNVSAILDERGIFDPKKYEAYSPAFLTAAHLSSYVFFFAIYTAAITYGALYHHHQIILGFKDLINSFRLSKRKDFEDEQVLDAHSRLMKVYREVPEWWYLVCLAIAFIVGIVGISQWPTNTTPAVVPFGILLSLIFVVPVGIISATTGVPVPLNVIAEFLGGSFVEGNAIAMCFFKTFGFTTCTQAVAFSADLKLAHYLKIPPRFTFWAQMVPTLVSTLVSVGVLQYQIKLEGVCTPDAPYRFTCPGLNNFFTAAVLWGTIGPKKLFGNGGQYVEALVGFPLGVAIVLIFWWLGRKYPKNKLVRGTHPVVFLAGGMVWAPYNLSYIWPAVPIGWLSWIYIRKRYLAFWAKYNYILSAAFSAGVALSALFMFFALQYNDVNLDWWGNRIPFEGCDGTQSCLLKTVAPGEYFGPDSFG</sequence>
<dbReference type="PROSITE" id="PS00036">
    <property type="entry name" value="BZIP_BASIC"/>
    <property type="match status" value="1"/>
</dbReference>
<dbReference type="GO" id="GO:0005634">
    <property type="term" value="C:nucleus"/>
    <property type="evidence" value="ECO:0007669"/>
    <property type="project" value="UniProtKB-SubCell"/>
</dbReference>
<evidence type="ECO:0000256" key="3">
    <source>
        <dbReference type="ARBA" id="ARBA00008807"/>
    </source>
</evidence>
<feature type="region of interest" description="Disordered" evidence="20">
    <location>
        <begin position="305"/>
        <end position="366"/>
    </location>
</feature>
<dbReference type="GO" id="GO:0035673">
    <property type="term" value="F:oligopeptide transmembrane transporter activity"/>
    <property type="evidence" value="ECO:0007669"/>
    <property type="project" value="InterPro"/>
</dbReference>
<proteinExistence type="inferred from homology"/>
<comment type="similarity">
    <text evidence="17">Belongs to the bZIP family. GCN4 subfamily.</text>
</comment>
<dbReference type="SMART" id="SM00338">
    <property type="entry name" value="BRLZ"/>
    <property type="match status" value="1"/>
</dbReference>
<evidence type="ECO:0000256" key="12">
    <source>
        <dbReference type="ARBA" id="ARBA00023125"/>
    </source>
</evidence>
<feature type="transmembrane region" description="Helical" evidence="21">
    <location>
        <begin position="694"/>
        <end position="718"/>
    </location>
</feature>
<dbReference type="InterPro" id="IPR004813">
    <property type="entry name" value="OPT"/>
</dbReference>
<evidence type="ECO:0000313" key="23">
    <source>
        <dbReference type="EMBL" id="KAG5663185.1"/>
    </source>
</evidence>
<evidence type="ECO:0000256" key="9">
    <source>
        <dbReference type="ARBA" id="ARBA00022927"/>
    </source>
</evidence>
<evidence type="ECO:0000256" key="14">
    <source>
        <dbReference type="ARBA" id="ARBA00023159"/>
    </source>
</evidence>
<dbReference type="FunFam" id="3.30.160.60:FF:001491">
    <property type="entry name" value="Cross-pathway control protein A"/>
    <property type="match status" value="1"/>
</dbReference>
<feature type="region of interest" description="Disordered" evidence="20">
    <location>
        <begin position="1"/>
        <end position="24"/>
    </location>
</feature>
<evidence type="ECO:0000256" key="1">
    <source>
        <dbReference type="ARBA" id="ARBA00004123"/>
    </source>
</evidence>
<dbReference type="GO" id="GO:0003677">
    <property type="term" value="F:DNA binding"/>
    <property type="evidence" value="ECO:0007669"/>
    <property type="project" value="UniProtKB-KW"/>
</dbReference>
<comment type="subcellular location">
    <subcellularLocation>
        <location evidence="2">Membrane</location>
        <topology evidence="2">Multi-pass membrane protein</topology>
    </subcellularLocation>
    <subcellularLocation>
        <location evidence="1">Nucleus</location>
    </subcellularLocation>
</comment>
<feature type="transmembrane region" description="Helical" evidence="21">
    <location>
        <begin position="1131"/>
        <end position="1151"/>
    </location>
</feature>
<keyword evidence="11" id="KW-0805">Transcription regulation</keyword>
<evidence type="ECO:0000256" key="7">
    <source>
        <dbReference type="ARBA" id="ARBA00022692"/>
    </source>
</evidence>
<feature type="compositionally biased region" description="Polar residues" evidence="20">
    <location>
        <begin position="98"/>
        <end position="109"/>
    </location>
</feature>
<dbReference type="GO" id="GO:0016020">
    <property type="term" value="C:membrane"/>
    <property type="evidence" value="ECO:0007669"/>
    <property type="project" value="UniProtKB-SubCell"/>
</dbReference>
<dbReference type="Pfam" id="PF07716">
    <property type="entry name" value="bZIP_2"/>
    <property type="match status" value="1"/>
</dbReference>
<feature type="region of interest" description="Disordered" evidence="20">
    <location>
        <begin position="142"/>
        <end position="188"/>
    </location>
</feature>
<dbReference type="Proteomes" id="UP000782241">
    <property type="component" value="Unassembled WGS sequence"/>
</dbReference>
<keyword evidence="7 21" id="KW-0812">Transmembrane</keyword>
<dbReference type="Gene3D" id="3.30.160.60">
    <property type="entry name" value="Classic Zinc Finger"/>
    <property type="match status" value="1"/>
</dbReference>
<evidence type="ECO:0000256" key="21">
    <source>
        <dbReference type="SAM" id="Phobius"/>
    </source>
</evidence>
<evidence type="ECO:0000256" key="15">
    <source>
        <dbReference type="ARBA" id="ARBA00023163"/>
    </source>
</evidence>
<feature type="transmembrane region" description="Helical" evidence="21">
    <location>
        <begin position="659"/>
        <end position="682"/>
    </location>
</feature>
<dbReference type="PROSITE" id="PS50217">
    <property type="entry name" value="BZIP"/>
    <property type="match status" value="1"/>
</dbReference>
<dbReference type="InterPro" id="IPR004648">
    <property type="entry name" value="Oligpept_transpt"/>
</dbReference>
<evidence type="ECO:0000256" key="11">
    <source>
        <dbReference type="ARBA" id="ARBA00023015"/>
    </source>
</evidence>
<reference evidence="23" key="1">
    <citation type="submission" date="2021-04" db="EMBL/GenBank/DDBJ databases">
        <title>Draft genome of Fusarium avenaceum strain F156N33, isolated from an atmospheric sample in Virginia.</title>
        <authorList>
            <person name="Yang S."/>
            <person name="Vinatzer B.A."/>
            <person name="Coleman J."/>
        </authorList>
    </citation>
    <scope>NUCLEOTIDE SEQUENCE</scope>
    <source>
        <strain evidence="23">F156N33</strain>
    </source>
</reference>
<name>A0A9P7H855_9HYPO</name>
<evidence type="ECO:0000256" key="6">
    <source>
        <dbReference type="ARBA" id="ARBA00022605"/>
    </source>
</evidence>
<feature type="transmembrane region" description="Helical" evidence="21">
    <location>
        <begin position="1027"/>
        <end position="1051"/>
    </location>
</feature>
<evidence type="ECO:0000313" key="24">
    <source>
        <dbReference type="Proteomes" id="UP000782241"/>
    </source>
</evidence>
<evidence type="ECO:0000259" key="22">
    <source>
        <dbReference type="PROSITE" id="PS50217"/>
    </source>
</evidence>
<keyword evidence="16" id="KW-0539">Nucleus</keyword>
<feature type="region of interest" description="Disordered" evidence="20">
    <location>
        <begin position="63"/>
        <end position="128"/>
    </location>
</feature>
<dbReference type="SUPFAM" id="SSF57959">
    <property type="entry name" value="Leucine zipper domain"/>
    <property type="match status" value="1"/>
</dbReference>
<keyword evidence="12" id="KW-0238">DNA-binding</keyword>
<evidence type="ECO:0000256" key="2">
    <source>
        <dbReference type="ARBA" id="ARBA00004141"/>
    </source>
</evidence>
<evidence type="ECO:0000256" key="10">
    <source>
        <dbReference type="ARBA" id="ARBA00022989"/>
    </source>
</evidence>
<evidence type="ECO:0000256" key="19">
    <source>
        <dbReference type="SAM" id="Coils"/>
    </source>
</evidence>
<feature type="compositionally biased region" description="Polar residues" evidence="20">
    <location>
        <begin position="142"/>
        <end position="170"/>
    </location>
</feature>
<feature type="transmembrane region" description="Helical" evidence="21">
    <location>
        <begin position="1063"/>
        <end position="1087"/>
    </location>
</feature>
<feature type="compositionally biased region" description="Polar residues" evidence="20">
    <location>
        <begin position="1"/>
        <end position="13"/>
    </location>
</feature>
<evidence type="ECO:0000256" key="16">
    <source>
        <dbReference type="ARBA" id="ARBA00023242"/>
    </source>
</evidence>
<accession>A0A9P7H855</accession>
<keyword evidence="5" id="KW-0813">Transport</keyword>
<dbReference type="AlphaFoldDB" id="A0A9P7H855"/>
<protein>
    <recommendedName>
        <fullName evidence="18">Cross-pathway control protein 1</fullName>
    </recommendedName>
</protein>
<keyword evidence="9" id="KW-0653">Protein transport</keyword>
<feature type="transmembrane region" description="Helical" evidence="21">
    <location>
        <begin position="955"/>
        <end position="975"/>
    </location>
</feature>
<dbReference type="GO" id="GO:0003700">
    <property type="term" value="F:DNA-binding transcription factor activity"/>
    <property type="evidence" value="ECO:0007669"/>
    <property type="project" value="InterPro"/>
</dbReference>
<dbReference type="NCBIfam" id="TIGR00727">
    <property type="entry name" value="ISP4_OPT"/>
    <property type="match status" value="1"/>
</dbReference>